<feature type="transmembrane region" description="Helical" evidence="1">
    <location>
        <begin position="335"/>
        <end position="354"/>
    </location>
</feature>
<feature type="transmembrane region" description="Helical" evidence="1">
    <location>
        <begin position="259"/>
        <end position="281"/>
    </location>
</feature>
<keyword evidence="1" id="KW-0812">Transmembrane</keyword>
<feature type="non-terminal residue" evidence="2">
    <location>
        <position position="1"/>
    </location>
</feature>
<feature type="transmembrane region" description="Helical" evidence="1">
    <location>
        <begin position="58"/>
        <end position="76"/>
    </location>
</feature>
<feature type="transmembrane region" description="Helical" evidence="1">
    <location>
        <begin position="20"/>
        <end position="37"/>
    </location>
</feature>
<evidence type="ECO:0000313" key="2">
    <source>
        <dbReference type="EMBL" id="KAJ8065809.1"/>
    </source>
</evidence>
<proteinExistence type="predicted"/>
<sequence>LPYGKSPYPHCANTNHHPALTVSSSYFGLWLSIFTIASHYKGGIDVQCTMRDFRPTQSWICMIPASLASAVALPMFMEALMHMSSLPVLVMLFPVIYLIEYLTLFIFFSPTRSARRSSLETIGIIIFTTLVLYNEYRLTVPGIIYGIGTFIMARLSRAFFLMASQKLCDDEHHISSSYHGYILMTTTFGFLISGSLAFTHETNILNHHLDSSTVVLFFISLANMVGATFAGTSFLVYSPIYFSGRKDLDARLSLPLSEIIISGLSSILVLLISLMFGPVSVVSWVQFSAYFLAMLCLIGFSTVHIFFEKISEYLQHRFLCGPYDMDPSSIPNRKYVLVLKISLTALVVMSFYALSLSQMCRLSAGPAPSIDNSYTPELSSFDIVISAYTETPESIARMLHAIKSTSYLSSIDPRVLIYTKDPTVSLSMLKNSTGADIVKRLPNLGREGGTYLNHIVTEWDHLAAQTMFIQAHAHNIRELLPRINSYLVPQTGMLSLGFSEATCSCNKCGDRFGWKDDWSMVPSLYERIYGSSCTDSTPVLLSYKGQFVASAKRIRGISRGIYEDLLSTITSESGWSHDPRFVNKNDSPDNPSFGFAVERIWGLLMQCASDDRVSTKCPSMLSGMTRGDDVGVCQCLDPK</sequence>
<dbReference type="EMBL" id="JAPEIS010000006">
    <property type="protein sequence ID" value="KAJ8065809.1"/>
    <property type="molecule type" value="Genomic_DNA"/>
</dbReference>
<gene>
    <name evidence="2" type="ORF">OCU04_006472</name>
</gene>
<comment type="caution">
    <text evidence="2">The sequence shown here is derived from an EMBL/GenBank/DDBJ whole genome shotgun (WGS) entry which is preliminary data.</text>
</comment>
<evidence type="ECO:0000256" key="1">
    <source>
        <dbReference type="SAM" id="Phobius"/>
    </source>
</evidence>
<evidence type="ECO:0000313" key="3">
    <source>
        <dbReference type="Proteomes" id="UP001152300"/>
    </source>
</evidence>
<organism evidence="2 3">
    <name type="scientific">Sclerotinia nivalis</name>
    <dbReference type="NCBI Taxonomy" id="352851"/>
    <lineage>
        <taxon>Eukaryota</taxon>
        <taxon>Fungi</taxon>
        <taxon>Dikarya</taxon>
        <taxon>Ascomycota</taxon>
        <taxon>Pezizomycotina</taxon>
        <taxon>Leotiomycetes</taxon>
        <taxon>Helotiales</taxon>
        <taxon>Sclerotiniaceae</taxon>
        <taxon>Sclerotinia</taxon>
    </lineage>
</organism>
<dbReference type="Proteomes" id="UP001152300">
    <property type="component" value="Unassembled WGS sequence"/>
</dbReference>
<dbReference type="OrthoDB" id="28755at2759"/>
<feature type="transmembrane region" description="Helical" evidence="1">
    <location>
        <begin position="119"/>
        <end position="136"/>
    </location>
</feature>
<keyword evidence="1" id="KW-0472">Membrane</keyword>
<protein>
    <submittedName>
        <fullName evidence="2">Uncharacterized protein</fullName>
    </submittedName>
</protein>
<dbReference type="PANTHER" id="PTHR37490">
    <property type="entry name" value="EXPRESSED PROTEIN"/>
    <property type="match status" value="1"/>
</dbReference>
<name>A0A9X0DK18_9HELO</name>
<feature type="transmembrane region" description="Helical" evidence="1">
    <location>
        <begin position="214"/>
        <end position="238"/>
    </location>
</feature>
<reference evidence="2" key="1">
    <citation type="submission" date="2022-11" db="EMBL/GenBank/DDBJ databases">
        <title>Genome Resource of Sclerotinia nivalis Strain SnTB1, a Plant Pathogen Isolated from American Ginseng.</title>
        <authorList>
            <person name="Fan S."/>
        </authorList>
    </citation>
    <scope>NUCLEOTIDE SEQUENCE</scope>
    <source>
        <strain evidence="2">SnTB1</strain>
    </source>
</reference>
<accession>A0A9X0DK18</accession>
<keyword evidence="3" id="KW-1185">Reference proteome</keyword>
<keyword evidence="1" id="KW-1133">Transmembrane helix</keyword>
<feature type="transmembrane region" description="Helical" evidence="1">
    <location>
        <begin position="142"/>
        <end position="160"/>
    </location>
</feature>
<dbReference type="AlphaFoldDB" id="A0A9X0DK18"/>
<feature type="transmembrane region" description="Helical" evidence="1">
    <location>
        <begin position="88"/>
        <end position="107"/>
    </location>
</feature>
<feature type="transmembrane region" description="Helical" evidence="1">
    <location>
        <begin position="287"/>
        <end position="307"/>
    </location>
</feature>
<dbReference type="PANTHER" id="PTHR37490:SF1">
    <property type="entry name" value="GLYCOSYLTRANSFERASE 2-LIKE DOMAIN-CONTAINING PROTEIN"/>
    <property type="match status" value="1"/>
</dbReference>
<feature type="transmembrane region" description="Helical" evidence="1">
    <location>
        <begin position="181"/>
        <end position="199"/>
    </location>
</feature>